<evidence type="ECO:0000259" key="1">
    <source>
        <dbReference type="Pfam" id="PF13439"/>
    </source>
</evidence>
<accession>A0A8D5FDA6</accession>
<dbReference type="CDD" id="cd03811">
    <property type="entry name" value="GT4_GT28_WabH-like"/>
    <property type="match status" value="1"/>
</dbReference>
<dbReference type="AlphaFoldDB" id="A0A8D5FDA6"/>
<dbReference type="Pfam" id="PF13439">
    <property type="entry name" value="Glyco_transf_4"/>
    <property type="match status" value="1"/>
</dbReference>
<gene>
    <name evidence="2" type="ORF">DGMP_01200</name>
</gene>
<dbReference type="EMBL" id="AP024086">
    <property type="protein sequence ID" value="BCL59427.1"/>
    <property type="molecule type" value="Genomic_DNA"/>
</dbReference>
<protein>
    <recommendedName>
        <fullName evidence="1">Glycosyltransferase subfamily 4-like N-terminal domain-containing protein</fullName>
    </recommendedName>
</protein>
<dbReference type="GO" id="GO:0016757">
    <property type="term" value="F:glycosyltransferase activity"/>
    <property type="evidence" value="ECO:0007669"/>
    <property type="project" value="UniProtKB-ARBA"/>
</dbReference>
<dbReference type="Pfam" id="PF13692">
    <property type="entry name" value="Glyco_trans_1_4"/>
    <property type="match status" value="1"/>
</dbReference>
<proteinExistence type="predicted"/>
<dbReference type="Proteomes" id="UP000826725">
    <property type="component" value="Chromosome"/>
</dbReference>
<dbReference type="KEGG" id="dbk:DGMP_01200"/>
<name>A0A8D5FDA6_9BACT</name>
<organism evidence="2 3">
    <name type="scientific">Desulfomarina profundi</name>
    <dbReference type="NCBI Taxonomy" id="2772557"/>
    <lineage>
        <taxon>Bacteria</taxon>
        <taxon>Pseudomonadati</taxon>
        <taxon>Thermodesulfobacteriota</taxon>
        <taxon>Desulfobulbia</taxon>
        <taxon>Desulfobulbales</taxon>
        <taxon>Desulfobulbaceae</taxon>
        <taxon>Desulfomarina</taxon>
    </lineage>
</organism>
<reference evidence="2" key="1">
    <citation type="submission" date="2020-09" db="EMBL/GenBank/DDBJ databases">
        <title>Desulfogranum mesoprofundum gen. nov., sp. nov., a novel mesophilic, sulfate-reducing chemolithoautotroph isolated from a deep-sea hydrothermal vent chimney in the Suiyo Seamount.</title>
        <authorList>
            <person name="Hashimoto Y."/>
            <person name="Nakagawa S."/>
        </authorList>
    </citation>
    <scope>NUCLEOTIDE SEQUENCE</scope>
    <source>
        <strain evidence="2">KT2</strain>
    </source>
</reference>
<keyword evidence="3" id="KW-1185">Reference proteome</keyword>
<dbReference type="PANTHER" id="PTHR12526:SF627">
    <property type="entry name" value="D-RHAMNOSYLTRANSFERASE WBPZ"/>
    <property type="match status" value="1"/>
</dbReference>
<evidence type="ECO:0000313" key="3">
    <source>
        <dbReference type="Proteomes" id="UP000826725"/>
    </source>
</evidence>
<dbReference type="InterPro" id="IPR028098">
    <property type="entry name" value="Glyco_trans_4-like_N"/>
</dbReference>
<dbReference type="RefSeq" id="WP_268907484.1">
    <property type="nucleotide sequence ID" value="NZ_AP024086.1"/>
</dbReference>
<feature type="domain" description="Glycosyltransferase subfamily 4-like N-terminal" evidence="1">
    <location>
        <begin position="21"/>
        <end position="186"/>
    </location>
</feature>
<sequence>MSQTRKIKILIITDTRVSGLGGSEKHIRFILDNLDLLTFEFHVAEFQGADSLKTKNDILEEKTWPNVSLIKLDVKRIYGTGALKALFILSRIVRKEKIDITISFHEKSDIINALLFKNKQGKPVKISSRRDMYICPSSFLLNLRKLLSPFYDYITAPCKAILDKVSEIENFPEDRMHVIHNSVDTSFYVPNDKTFLSSHKKAITGKYKIACIGNLKEVKGHRYLLEAFSIFLNEFPESQLLLVGEDNGSENDIINQIKNLSLNKSVFLLGGRTDISSILQECDFIVSASLSEGLSNALLEGLSCGLPIIATDVGGNREIVMDGTNGFLCRPANSAEMADKMLHLCHNCDLFEFSKKSRKMACLKFSTGQLLESYNAFFQKFQI</sequence>
<dbReference type="PANTHER" id="PTHR12526">
    <property type="entry name" value="GLYCOSYLTRANSFERASE"/>
    <property type="match status" value="1"/>
</dbReference>
<evidence type="ECO:0000313" key="2">
    <source>
        <dbReference type="EMBL" id="BCL59427.1"/>
    </source>
</evidence>